<reference key="2">
    <citation type="submission" date="2011-03" db="EMBL/GenBank/DDBJ databases">
        <title>Complete genome sequence of the thermoacidophilic crenarchaeon Thermoproteus uzoniensis 768-20.</title>
        <authorList>
            <person name="Mardanov A.V."/>
            <person name="Gumerov V.M."/>
            <person name="Beletsky A.V."/>
            <person name="Prokofeva M.I."/>
            <person name="Bonch-Osmolovskaya E.A."/>
            <person name="Ravin N.V."/>
            <person name="Skryabin K.G."/>
        </authorList>
    </citation>
    <scope>NUCLEOTIDE SEQUENCE</scope>
    <source>
        <strain>768-20</strain>
    </source>
</reference>
<accession>F2L3W7</accession>
<dbReference type="HOGENOM" id="CLU_958537_0_0_2"/>
<dbReference type="GeneID" id="10361332"/>
<dbReference type="OrthoDB" id="27083at2157"/>
<gene>
    <name evidence="1" type="ordered locus">TUZN_1819</name>
</gene>
<sequence length="290" mass="32527">MDLLCAEKLSCTPADHRAEAERAGELYPLEKILEKVVDVPGDALKALASLRSNNIKNRAFSFLSGSLLIDCSSRASPCPSLQAMARAGLAESLGDFYYVPYTALSERLLEYLPIEDEETQQIKRPYVVSLSGIGGGDVVEALSGYISSAGYFLWGKVEKILTKISFIPQLINKYNTQIDILIKLENKYIIGIKYLDITRTVHMGFSAINDYLRYGLDYAILLHPHVNPRVHRSVANRIGELEISPSGYMALDLLNETLYIYRFPKHNTYLSKYISSHSQSMALRSYIESL</sequence>
<protein>
    <submittedName>
        <fullName evidence="1">Uncharacterized protein</fullName>
    </submittedName>
</protein>
<evidence type="ECO:0000313" key="1">
    <source>
        <dbReference type="EMBL" id="AEA13279.1"/>
    </source>
</evidence>
<dbReference type="STRING" id="999630.TUZN_1819"/>
<reference evidence="1 2" key="1">
    <citation type="journal article" date="2011" name="J. Bacteriol.">
        <title>Complete genome sequence of the thermoacidophilic crenarchaeon Thermoproteus uzoniensis 768-20.</title>
        <authorList>
            <person name="Mardanov A.V."/>
            <person name="Gumerov V.M."/>
            <person name="Beletsky A.V."/>
            <person name="Prokofeva M.I."/>
            <person name="Bonch-Osmolovskaya E.A."/>
            <person name="Ravin N.V."/>
            <person name="Skryabin K.G."/>
        </authorList>
    </citation>
    <scope>NUCLEOTIDE SEQUENCE [LARGE SCALE GENOMIC DNA]</scope>
    <source>
        <strain evidence="1 2">768-20</strain>
    </source>
</reference>
<dbReference type="RefSeq" id="WP_013680614.1">
    <property type="nucleotide sequence ID" value="NC_015315.1"/>
</dbReference>
<keyword evidence="2" id="KW-1185">Reference proteome</keyword>
<evidence type="ECO:0000313" key="2">
    <source>
        <dbReference type="Proteomes" id="UP000008138"/>
    </source>
</evidence>
<dbReference type="eggNOG" id="arCOG05441">
    <property type="taxonomic scope" value="Archaea"/>
</dbReference>
<dbReference type="AlphaFoldDB" id="F2L3W7"/>
<proteinExistence type="predicted"/>
<dbReference type="KEGG" id="tuz:TUZN_1819"/>
<organism evidence="1 2">
    <name type="scientific">Thermoproteus uzoniensis (strain 768-20)</name>
    <dbReference type="NCBI Taxonomy" id="999630"/>
    <lineage>
        <taxon>Archaea</taxon>
        <taxon>Thermoproteota</taxon>
        <taxon>Thermoprotei</taxon>
        <taxon>Thermoproteales</taxon>
        <taxon>Thermoproteaceae</taxon>
        <taxon>Thermoproteus</taxon>
    </lineage>
</organism>
<dbReference type="EMBL" id="CP002590">
    <property type="protein sequence ID" value="AEA13279.1"/>
    <property type="molecule type" value="Genomic_DNA"/>
</dbReference>
<dbReference type="Proteomes" id="UP000008138">
    <property type="component" value="Chromosome"/>
</dbReference>
<name>F2L3W7_THEU7</name>